<comment type="caution">
    <text evidence="1">The sequence shown here is derived from an EMBL/GenBank/DDBJ whole genome shotgun (WGS) entry which is preliminary data.</text>
</comment>
<sequence length="153" mass="18386">MGHCVNVPILYFHFLAHNSDHREYYNNRWIERNLAQFRFRHEICREPRCFRRAADHYCCLKYSQLQAVVDKGRHRSAGTLVVSCTESAGLLSRDTKENRAAVPALVYDRLEFIVHQEKVREIWNWRRLFQKLHVWFAACGWKQTHLVTTIWEI</sequence>
<evidence type="ECO:0000313" key="1">
    <source>
        <dbReference type="EMBL" id="EYC00756.1"/>
    </source>
</evidence>
<proteinExistence type="predicted"/>
<dbReference type="Proteomes" id="UP000024635">
    <property type="component" value="Unassembled WGS sequence"/>
</dbReference>
<evidence type="ECO:0000313" key="2">
    <source>
        <dbReference type="Proteomes" id="UP000024635"/>
    </source>
</evidence>
<organism evidence="1 2">
    <name type="scientific">Ancylostoma ceylanicum</name>
    <dbReference type="NCBI Taxonomy" id="53326"/>
    <lineage>
        <taxon>Eukaryota</taxon>
        <taxon>Metazoa</taxon>
        <taxon>Ecdysozoa</taxon>
        <taxon>Nematoda</taxon>
        <taxon>Chromadorea</taxon>
        <taxon>Rhabditida</taxon>
        <taxon>Rhabditina</taxon>
        <taxon>Rhabditomorpha</taxon>
        <taxon>Strongyloidea</taxon>
        <taxon>Ancylostomatidae</taxon>
        <taxon>Ancylostomatinae</taxon>
        <taxon>Ancylostoma</taxon>
    </lineage>
</organism>
<name>A0A016TDH6_9BILA</name>
<keyword evidence="2" id="KW-1185">Reference proteome</keyword>
<gene>
    <name evidence="1" type="primary">Acey_s0113.g389</name>
    <name evidence="1" type="ORF">Y032_0113g389</name>
</gene>
<reference evidence="2" key="1">
    <citation type="journal article" date="2015" name="Nat. Genet.">
        <title>The genome and transcriptome of the zoonotic hookworm Ancylostoma ceylanicum identify infection-specific gene families.</title>
        <authorList>
            <person name="Schwarz E.M."/>
            <person name="Hu Y."/>
            <person name="Antoshechkin I."/>
            <person name="Miller M.M."/>
            <person name="Sternberg P.W."/>
            <person name="Aroian R.V."/>
        </authorList>
    </citation>
    <scope>NUCLEOTIDE SEQUENCE</scope>
    <source>
        <strain evidence="2">HY135</strain>
    </source>
</reference>
<dbReference type="EMBL" id="JARK01001449">
    <property type="protein sequence ID" value="EYC00756.1"/>
    <property type="molecule type" value="Genomic_DNA"/>
</dbReference>
<dbReference type="AlphaFoldDB" id="A0A016TDH6"/>
<protein>
    <submittedName>
        <fullName evidence="1">Uncharacterized protein</fullName>
    </submittedName>
</protein>
<accession>A0A016TDH6</accession>